<dbReference type="OrthoDB" id="120976at2759"/>
<dbReference type="Pfam" id="PF00656">
    <property type="entry name" value="Peptidase_C14"/>
    <property type="match status" value="1"/>
</dbReference>
<dbReference type="SUPFAM" id="SSF52129">
    <property type="entry name" value="Caspase-like"/>
    <property type="match status" value="1"/>
</dbReference>
<dbReference type="PANTHER" id="PTHR45690:SF19">
    <property type="entry name" value="NACHT, LRR AND PYD DOMAINS-CONTAINING PROTEIN 3"/>
    <property type="match status" value="1"/>
</dbReference>
<feature type="domain" description="Caspase family p20" evidence="4">
    <location>
        <begin position="1731"/>
        <end position="1832"/>
    </location>
</feature>
<evidence type="ECO:0000313" key="5">
    <source>
        <dbReference type="EMBL" id="CAD5126201.1"/>
    </source>
</evidence>
<gene>
    <name evidence="5" type="ORF">DGYR_LOCUS13458</name>
</gene>
<keyword evidence="2" id="KW-0963">Cytoplasm</keyword>
<keyword evidence="3" id="KW-0677">Repeat</keyword>
<dbReference type="Gene3D" id="3.40.50.1460">
    <property type="match status" value="1"/>
</dbReference>
<dbReference type="Gene3D" id="3.80.10.10">
    <property type="entry name" value="Ribonuclease Inhibitor"/>
    <property type="match status" value="3"/>
</dbReference>
<evidence type="ECO:0000256" key="3">
    <source>
        <dbReference type="ARBA" id="ARBA00022737"/>
    </source>
</evidence>
<organism evidence="5 6">
    <name type="scientific">Dimorphilus gyrociliatus</name>
    <dbReference type="NCBI Taxonomy" id="2664684"/>
    <lineage>
        <taxon>Eukaryota</taxon>
        <taxon>Metazoa</taxon>
        <taxon>Spiralia</taxon>
        <taxon>Lophotrochozoa</taxon>
        <taxon>Annelida</taxon>
        <taxon>Polychaeta</taxon>
        <taxon>Polychaeta incertae sedis</taxon>
        <taxon>Dinophilidae</taxon>
        <taxon>Dimorphilus</taxon>
    </lineage>
</organism>
<dbReference type="PANTHER" id="PTHR45690">
    <property type="entry name" value="NACHT, LRR AND PYD DOMAINS-CONTAINING PROTEIN 12"/>
    <property type="match status" value="1"/>
</dbReference>
<reference evidence="5 6" key="1">
    <citation type="submission" date="2020-08" db="EMBL/GenBank/DDBJ databases">
        <authorList>
            <person name="Hejnol A."/>
        </authorList>
    </citation>
    <scope>NUCLEOTIDE SEQUENCE [LARGE SCALE GENOMIC DNA]</scope>
</reference>
<dbReference type="SMART" id="SM00368">
    <property type="entry name" value="LRR_RI"/>
    <property type="match status" value="6"/>
</dbReference>
<sequence length="1962" mass="225482">MAEFVEQSIHLETLSLLGNFLEEVEDLRFCESILLSKSLKYLKLPTIQFPSKTYLTPIKIETGKYHLNLISLSASDIDLNQSIALIFISRIITNSQKLKILELNSCKLSDSILKVLNNQKAVRNLREIALSNTEYDNNILLEEDILKILSGLEISETEDIELTCVKCYLSNSLFAQIPNNLKFSYMNLSLNDLRNISMKDIQFISASNLRELHLYDSNLDSNHLAMITQSSCEFKNLVRLNLSKNRFSGEEVINFMKNLSNFNGLVELYMYECSIEINYFLRIASVIHKTKQLQIFNSLCLPCNEMKLKSSELQIQLNSKSFNLGLIKELMDEYHDIMTFQSYICREPVTLSLECKLELLKKCGIQLRSIDIDDYLWRVEKEKQFLSMLKHQTKLNEITIKISHCSNFVANRKFITNIKAMLSHFAELKTITCIKFNRIVQRFHEKMLKEKISSSNQDYQSLLKSVMEEKISKDHLAFSKDAGKSILDIINSNRNLQYLSIENNYFPYSLVKNIIYTIGEKCQKLTALRFSFIDIEKYEREQLSTNFKTEMEEQRNCKILSKNKLEEFYFHEKDLGSSIGLSLFDDMQQNSYNLKRLSLPNCGNTSNIENVVCDIIKSNKNLQSLNFNNNKFTSKIGKLIFDELQRNCSSLTAIDFSNCSLDFTIAKGISQTIERNQQLNTICVSNNKLTPEVGIALCKSIMKNCSNIVVLDLSDCDFDETITDVLGKAIGANSHLTQLFIEKNKLGSKVSKSIFENIKENCSKLNILNTSYCNIDESIDKSIKEAIENNPYLTELYLQGNKFGSKVGISILKAARNKLSRLNILNLSNCQINVQIKNDLWKTIRSNPNLQQIYLNENSFGSDIINSITDVIKDKNQMTLTVLALSDCKINEEVQKKIAYALRFMPKLEKLLLNLNNLGSVVGPTIFETIKNHFTSLITINFSNCRFDQSTGALLGEAIGKNVNLREIYLRNNPLGSIVGSSIFKNIKNNCQNLNIIDFFNCKFDGDTQCIGDAIARNVYLQELNLGENNLGVEIRKYILHTIKAAGIYLSTLNLSSSIENVRSDDDNLPKNFWSNISLSVDSSPSCINKKTLKCTYKPTRPYIEKSHSSEPQPEIQQTKPLDLENIAKFTEAGNSLNLYCNCLQNAIPIHKSTSQANFDTEYSFPKFENDLHENCLRKSILDNYIRRSKVVWQHQSFQIYIWLKTNDEYINLECGLRIYLRKCILHKDLLLKINISEEKISFEGKIDNDDCIGWLTVPVQNYPLDFVQKNNDYAISKQFMRIEISWKTISKDFPLGIVERKNATLFICIQAQRICHDDICCLVTIRDNSTELNNLKNLVYLKEIEMKNCVEDSLHLYINSHHEMKVININLLSRGYIFGEHFFVNRKDIHINLTSNNKNILKDQFPLMERLESENCRFSIKYYIGKKLTLKIHNAKLVLTENGLDKPTVLSIQSKCSYEIDKSSGTIRFQNFVDCRPTGLCFFQPVDLYIKPLLVYKNGAEISTNNVSKNAIFHKASGFACLKITGFSDHGLLENWEKDKMLYIHYFISIQNMNRGSRLNIYYSLNEPLGVNHTKVVIRVFIKFSAITHLVIFLFKQANKLTFSTFVTAPFKGETASITLPLDMSMENLQSDIQFQVKPDIRNYNGLFEEFISYKEAIAENLTQQQLDENFQKFFCKFERNVFLSSAMQHCEITSQHDIRRGLSDGNIYDTTSRNQVVVIIIDDGNGARSENDWINLKIIFANLKHEIVLWRNIDRDECERKIRSLKTNLSTSNENEMNVQSLIFFILADGNNNLFFLSNNSTFEFNEFINYVDSDFHQFQGKPKLFFFQVHNQQNSERDQSFVDQRVAIKPIPCDDHVACPRNVTNRYVSHAARDIFSVLCTLKDSPSPANNYGSKFIRSFVLAMEFIAFTAVPHLVYYYFPLALVSNQLGLSTTGSLYGSPLPYTPALGPALQIYLAFY</sequence>
<proteinExistence type="predicted"/>
<evidence type="ECO:0000313" key="6">
    <source>
        <dbReference type="Proteomes" id="UP000549394"/>
    </source>
</evidence>
<evidence type="ECO:0000256" key="1">
    <source>
        <dbReference type="ARBA" id="ARBA00004496"/>
    </source>
</evidence>
<dbReference type="GO" id="GO:0005737">
    <property type="term" value="C:cytoplasm"/>
    <property type="evidence" value="ECO:0007669"/>
    <property type="project" value="UniProtKB-SubCell"/>
</dbReference>
<dbReference type="InterPro" id="IPR032675">
    <property type="entry name" value="LRR_dom_sf"/>
</dbReference>
<dbReference type="SUPFAM" id="SSF52047">
    <property type="entry name" value="RNI-like"/>
    <property type="match status" value="3"/>
</dbReference>
<dbReference type="EMBL" id="CAJFCJ010000034">
    <property type="protein sequence ID" value="CAD5126201.1"/>
    <property type="molecule type" value="Genomic_DNA"/>
</dbReference>
<dbReference type="InterPro" id="IPR001611">
    <property type="entry name" value="Leu-rich_rpt"/>
</dbReference>
<dbReference type="PROSITE" id="PS50208">
    <property type="entry name" value="CASPASE_P20"/>
    <property type="match status" value="1"/>
</dbReference>
<evidence type="ECO:0000256" key="2">
    <source>
        <dbReference type="ARBA" id="ARBA00022490"/>
    </source>
</evidence>
<dbReference type="InterPro" id="IPR001309">
    <property type="entry name" value="Pept_C14_p20"/>
</dbReference>
<protein>
    <submittedName>
        <fullName evidence="5">DgyrCDS14372</fullName>
    </submittedName>
</protein>
<evidence type="ECO:0000259" key="4">
    <source>
        <dbReference type="PROSITE" id="PS50208"/>
    </source>
</evidence>
<dbReference type="GO" id="GO:0006508">
    <property type="term" value="P:proteolysis"/>
    <property type="evidence" value="ECO:0007669"/>
    <property type="project" value="InterPro"/>
</dbReference>
<dbReference type="PROSITE" id="PS51450">
    <property type="entry name" value="LRR"/>
    <property type="match status" value="1"/>
</dbReference>
<dbReference type="GO" id="GO:0004197">
    <property type="term" value="F:cysteine-type endopeptidase activity"/>
    <property type="evidence" value="ECO:0007669"/>
    <property type="project" value="InterPro"/>
</dbReference>
<comment type="caution">
    <text evidence="5">The sequence shown here is derived from an EMBL/GenBank/DDBJ whole genome shotgun (WGS) entry which is preliminary data.</text>
</comment>
<dbReference type="InterPro" id="IPR050637">
    <property type="entry name" value="NLRP_innate_immun_reg"/>
</dbReference>
<name>A0A7I8WDD5_9ANNE</name>
<comment type="subcellular location">
    <subcellularLocation>
        <location evidence="1">Cytoplasm</location>
    </subcellularLocation>
</comment>
<dbReference type="InterPro" id="IPR029030">
    <property type="entry name" value="Caspase-like_dom_sf"/>
</dbReference>
<dbReference type="InterPro" id="IPR011600">
    <property type="entry name" value="Pept_C14_caspase"/>
</dbReference>
<keyword evidence="6" id="KW-1185">Reference proteome</keyword>
<dbReference type="Proteomes" id="UP000549394">
    <property type="component" value="Unassembled WGS sequence"/>
</dbReference>
<accession>A0A7I8WDD5</accession>